<dbReference type="Pfam" id="PF02518">
    <property type="entry name" value="HATPase_c"/>
    <property type="match status" value="1"/>
</dbReference>
<keyword evidence="9" id="KW-0175">Coiled coil</keyword>
<evidence type="ECO:0000259" key="11">
    <source>
        <dbReference type="SMART" id="SM00387"/>
    </source>
</evidence>
<keyword evidence="6 12" id="KW-0418">Kinase</keyword>
<dbReference type="EC" id="2.7.13.3" evidence="2"/>
<dbReference type="GO" id="GO:0000155">
    <property type="term" value="F:phosphorelay sensor kinase activity"/>
    <property type="evidence" value="ECO:0007669"/>
    <property type="project" value="InterPro"/>
</dbReference>
<feature type="domain" description="Histidine kinase/HSP90-like ATPase" evidence="11">
    <location>
        <begin position="294"/>
        <end position="388"/>
    </location>
</feature>
<name>A0A7W8Y9U5_9MICC</name>
<dbReference type="InterPro" id="IPR055558">
    <property type="entry name" value="DUF7134"/>
</dbReference>
<dbReference type="RefSeq" id="WP_183640500.1">
    <property type="nucleotide sequence ID" value="NZ_JACHBL010000001.1"/>
</dbReference>
<keyword evidence="5" id="KW-0547">Nucleotide-binding</keyword>
<dbReference type="InterPro" id="IPR003594">
    <property type="entry name" value="HATPase_dom"/>
</dbReference>
<keyword evidence="3" id="KW-0597">Phosphoprotein</keyword>
<dbReference type="GO" id="GO:0046983">
    <property type="term" value="F:protein dimerization activity"/>
    <property type="evidence" value="ECO:0007669"/>
    <property type="project" value="InterPro"/>
</dbReference>
<evidence type="ECO:0000256" key="7">
    <source>
        <dbReference type="ARBA" id="ARBA00022840"/>
    </source>
</evidence>
<keyword evidence="13" id="KW-1185">Reference proteome</keyword>
<keyword evidence="10" id="KW-0812">Transmembrane</keyword>
<gene>
    <name evidence="12" type="ORF">BKA12_000557</name>
</gene>
<sequence>MTHRPWWLDAIVAVLLWLVVLILSAGLRWTDDVSRVTALAVTLQVLPLAIRRKYPLLMLLLVAAGCLIQVAALFTVLPSQIAVPLAVYSAATHGSRFASWLGLGLGLLGAVIATIVYAPVARTDLLQSVVIFCALAVIVGLSWLVGEMTRHRREMVATLNARAERLERENQVERELAAADERNRVAREMHDIVAHSLSVMIAQADGGRYGIDSHPDLAKQSLETIASTGRGALTEMRTLLGILRQDDDEAALRPAPTLADIPDLLRNAEQSGLKVEFQEEHLRDSSSRHSLPAGSQLTLYRATQEGLTNVIKHAGPAASARVIIRWGVDGVRLIVRDNGRGGLTASTDSLGQGLRGVRERVEHFGGTVFAGPDLAGGFRLEVLVPYARLNS</sequence>
<dbReference type="Gene3D" id="3.30.565.10">
    <property type="entry name" value="Histidine kinase-like ATPase, C-terminal domain"/>
    <property type="match status" value="1"/>
</dbReference>
<reference evidence="12 13" key="1">
    <citation type="submission" date="2020-08" db="EMBL/GenBank/DDBJ databases">
        <title>Sequencing the genomes of 1000 actinobacteria strains.</title>
        <authorList>
            <person name="Klenk H.-P."/>
        </authorList>
    </citation>
    <scope>NUCLEOTIDE SEQUENCE [LARGE SCALE GENOMIC DNA]</scope>
    <source>
        <strain evidence="12 13">DSM 23694</strain>
    </source>
</reference>
<dbReference type="Gene3D" id="1.20.5.1930">
    <property type="match status" value="1"/>
</dbReference>
<evidence type="ECO:0000256" key="6">
    <source>
        <dbReference type="ARBA" id="ARBA00022777"/>
    </source>
</evidence>
<feature type="transmembrane region" description="Helical" evidence="10">
    <location>
        <begin position="97"/>
        <end position="119"/>
    </location>
</feature>
<keyword evidence="10" id="KW-1133">Transmembrane helix</keyword>
<evidence type="ECO:0000256" key="8">
    <source>
        <dbReference type="ARBA" id="ARBA00023012"/>
    </source>
</evidence>
<dbReference type="PANTHER" id="PTHR24421:SF10">
    <property type="entry name" value="NITRATE_NITRITE SENSOR PROTEIN NARQ"/>
    <property type="match status" value="1"/>
</dbReference>
<feature type="transmembrane region" description="Helical" evidence="10">
    <location>
        <begin position="125"/>
        <end position="145"/>
    </location>
</feature>
<keyword evidence="4" id="KW-0808">Transferase</keyword>
<dbReference type="SMART" id="SM00387">
    <property type="entry name" value="HATPase_c"/>
    <property type="match status" value="1"/>
</dbReference>
<dbReference type="Pfam" id="PF23539">
    <property type="entry name" value="DUF7134"/>
    <property type="match status" value="1"/>
</dbReference>
<dbReference type="InterPro" id="IPR050482">
    <property type="entry name" value="Sensor_HK_TwoCompSys"/>
</dbReference>
<evidence type="ECO:0000256" key="1">
    <source>
        <dbReference type="ARBA" id="ARBA00000085"/>
    </source>
</evidence>
<organism evidence="12 13">
    <name type="scientific">Neomicrococcus lactis</name>
    <dbReference type="NCBI Taxonomy" id="732241"/>
    <lineage>
        <taxon>Bacteria</taxon>
        <taxon>Bacillati</taxon>
        <taxon>Actinomycetota</taxon>
        <taxon>Actinomycetes</taxon>
        <taxon>Micrococcales</taxon>
        <taxon>Micrococcaceae</taxon>
        <taxon>Neomicrococcus</taxon>
    </lineage>
</organism>
<dbReference type="InterPro" id="IPR011712">
    <property type="entry name" value="Sig_transdc_His_kin_sub3_dim/P"/>
</dbReference>
<dbReference type="CDD" id="cd16917">
    <property type="entry name" value="HATPase_UhpB-NarQ-NarX-like"/>
    <property type="match status" value="1"/>
</dbReference>
<evidence type="ECO:0000256" key="4">
    <source>
        <dbReference type="ARBA" id="ARBA00022679"/>
    </source>
</evidence>
<evidence type="ECO:0000256" key="5">
    <source>
        <dbReference type="ARBA" id="ARBA00022741"/>
    </source>
</evidence>
<dbReference type="EMBL" id="JACHBL010000001">
    <property type="protein sequence ID" value="MBB5597477.1"/>
    <property type="molecule type" value="Genomic_DNA"/>
</dbReference>
<proteinExistence type="predicted"/>
<evidence type="ECO:0000256" key="10">
    <source>
        <dbReference type="SAM" id="Phobius"/>
    </source>
</evidence>
<comment type="caution">
    <text evidence="12">The sequence shown here is derived from an EMBL/GenBank/DDBJ whole genome shotgun (WGS) entry which is preliminary data.</text>
</comment>
<evidence type="ECO:0000313" key="12">
    <source>
        <dbReference type="EMBL" id="MBB5597477.1"/>
    </source>
</evidence>
<feature type="coiled-coil region" evidence="9">
    <location>
        <begin position="156"/>
        <end position="189"/>
    </location>
</feature>
<accession>A0A7W8Y9U5</accession>
<protein>
    <recommendedName>
        <fullName evidence="2">histidine kinase</fullName>
        <ecNumber evidence="2">2.7.13.3</ecNumber>
    </recommendedName>
</protein>
<feature type="transmembrane region" description="Helical" evidence="10">
    <location>
        <begin position="6"/>
        <end position="26"/>
    </location>
</feature>
<dbReference type="SUPFAM" id="SSF55874">
    <property type="entry name" value="ATPase domain of HSP90 chaperone/DNA topoisomerase II/histidine kinase"/>
    <property type="match status" value="1"/>
</dbReference>
<dbReference type="GO" id="GO:0016020">
    <property type="term" value="C:membrane"/>
    <property type="evidence" value="ECO:0007669"/>
    <property type="project" value="InterPro"/>
</dbReference>
<dbReference type="PANTHER" id="PTHR24421">
    <property type="entry name" value="NITRATE/NITRITE SENSOR PROTEIN NARX-RELATED"/>
    <property type="match status" value="1"/>
</dbReference>
<keyword evidence="10" id="KW-0472">Membrane</keyword>
<evidence type="ECO:0000313" key="13">
    <source>
        <dbReference type="Proteomes" id="UP000523863"/>
    </source>
</evidence>
<dbReference type="AlphaFoldDB" id="A0A7W8Y9U5"/>
<evidence type="ECO:0000256" key="9">
    <source>
        <dbReference type="SAM" id="Coils"/>
    </source>
</evidence>
<feature type="transmembrane region" description="Helical" evidence="10">
    <location>
        <begin position="56"/>
        <end position="77"/>
    </location>
</feature>
<evidence type="ECO:0000256" key="2">
    <source>
        <dbReference type="ARBA" id="ARBA00012438"/>
    </source>
</evidence>
<comment type="catalytic activity">
    <reaction evidence="1">
        <text>ATP + protein L-histidine = ADP + protein N-phospho-L-histidine.</text>
        <dbReference type="EC" id="2.7.13.3"/>
    </reaction>
</comment>
<dbReference type="Proteomes" id="UP000523863">
    <property type="component" value="Unassembled WGS sequence"/>
</dbReference>
<dbReference type="InterPro" id="IPR036890">
    <property type="entry name" value="HATPase_C_sf"/>
</dbReference>
<keyword evidence="7" id="KW-0067">ATP-binding</keyword>
<keyword evidence="8" id="KW-0902">Two-component regulatory system</keyword>
<dbReference type="Pfam" id="PF07730">
    <property type="entry name" value="HisKA_3"/>
    <property type="match status" value="1"/>
</dbReference>
<evidence type="ECO:0000256" key="3">
    <source>
        <dbReference type="ARBA" id="ARBA00022553"/>
    </source>
</evidence>
<dbReference type="GO" id="GO:0005524">
    <property type="term" value="F:ATP binding"/>
    <property type="evidence" value="ECO:0007669"/>
    <property type="project" value="UniProtKB-KW"/>
</dbReference>